<dbReference type="EMBL" id="MU005575">
    <property type="protein sequence ID" value="KAF2687235.1"/>
    <property type="molecule type" value="Genomic_DNA"/>
</dbReference>
<proteinExistence type="predicted"/>
<gene>
    <name evidence="2" type="ORF">K458DRAFT_187945</name>
</gene>
<protein>
    <submittedName>
        <fullName evidence="2">Uncharacterized protein</fullName>
    </submittedName>
</protein>
<evidence type="ECO:0000256" key="1">
    <source>
        <dbReference type="SAM" id="MobiDB-lite"/>
    </source>
</evidence>
<evidence type="ECO:0000313" key="3">
    <source>
        <dbReference type="Proteomes" id="UP000799291"/>
    </source>
</evidence>
<dbReference type="AlphaFoldDB" id="A0A6G1JAP6"/>
<feature type="compositionally biased region" description="Basic and acidic residues" evidence="1">
    <location>
        <begin position="1"/>
        <end position="10"/>
    </location>
</feature>
<accession>A0A6G1JAP6</accession>
<name>A0A6G1JAP6_9PLEO</name>
<dbReference type="Proteomes" id="UP000799291">
    <property type="component" value="Unassembled WGS sequence"/>
</dbReference>
<keyword evidence="3" id="KW-1185">Reference proteome</keyword>
<organism evidence="2 3">
    <name type="scientific">Lentithecium fluviatile CBS 122367</name>
    <dbReference type="NCBI Taxonomy" id="1168545"/>
    <lineage>
        <taxon>Eukaryota</taxon>
        <taxon>Fungi</taxon>
        <taxon>Dikarya</taxon>
        <taxon>Ascomycota</taxon>
        <taxon>Pezizomycotina</taxon>
        <taxon>Dothideomycetes</taxon>
        <taxon>Pleosporomycetidae</taxon>
        <taxon>Pleosporales</taxon>
        <taxon>Massarineae</taxon>
        <taxon>Lentitheciaceae</taxon>
        <taxon>Lentithecium</taxon>
    </lineage>
</organism>
<feature type="region of interest" description="Disordered" evidence="1">
    <location>
        <begin position="1"/>
        <end position="37"/>
    </location>
</feature>
<evidence type="ECO:0000313" key="2">
    <source>
        <dbReference type="EMBL" id="KAF2687235.1"/>
    </source>
</evidence>
<sequence>MPCYRSRDRSTSPWQSPPSILPSMPPTTLPPSPSVQPQIAEAIRRAGSAPPGRSATWLPGASQCAQNVARARCQCDHL</sequence>
<feature type="compositionally biased region" description="Pro residues" evidence="1">
    <location>
        <begin position="15"/>
        <end position="34"/>
    </location>
</feature>
<reference evidence="2" key="1">
    <citation type="journal article" date="2020" name="Stud. Mycol.">
        <title>101 Dothideomycetes genomes: a test case for predicting lifestyles and emergence of pathogens.</title>
        <authorList>
            <person name="Haridas S."/>
            <person name="Albert R."/>
            <person name="Binder M."/>
            <person name="Bloem J."/>
            <person name="Labutti K."/>
            <person name="Salamov A."/>
            <person name="Andreopoulos B."/>
            <person name="Baker S."/>
            <person name="Barry K."/>
            <person name="Bills G."/>
            <person name="Bluhm B."/>
            <person name="Cannon C."/>
            <person name="Castanera R."/>
            <person name="Culley D."/>
            <person name="Daum C."/>
            <person name="Ezra D."/>
            <person name="Gonzalez J."/>
            <person name="Henrissat B."/>
            <person name="Kuo A."/>
            <person name="Liang C."/>
            <person name="Lipzen A."/>
            <person name="Lutzoni F."/>
            <person name="Magnuson J."/>
            <person name="Mondo S."/>
            <person name="Nolan M."/>
            <person name="Ohm R."/>
            <person name="Pangilinan J."/>
            <person name="Park H.-J."/>
            <person name="Ramirez L."/>
            <person name="Alfaro M."/>
            <person name="Sun H."/>
            <person name="Tritt A."/>
            <person name="Yoshinaga Y."/>
            <person name="Zwiers L.-H."/>
            <person name="Turgeon B."/>
            <person name="Goodwin S."/>
            <person name="Spatafora J."/>
            <person name="Crous P."/>
            <person name="Grigoriev I."/>
        </authorList>
    </citation>
    <scope>NUCLEOTIDE SEQUENCE</scope>
    <source>
        <strain evidence="2">CBS 122367</strain>
    </source>
</reference>